<dbReference type="EC" id="3.4.21.53" evidence="15"/>
<comment type="caution">
    <text evidence="21">The sequence shown here is derived from an EMBL/GenBank/DDBJ whole genome shotgun (WGS) entry which is preliminary data.</text>
</comment>
<evidence type="ECO:0000256" key="1">
    <source>
        <dbReference type="ARBA" id="ARBA00004305"/>
    </source>
</evidence>
<dbReference type="GO" id="GO:0004252">
    <property type="term" value="F:serine-type endopeptidase activity"/>
    <property type="evidence" value="ECO:0007669"/>
    <property type="project" value="UniProtKB-UniRule"/>
</dbReference>
<evidence type="ECO:0000256" key="10">
    <source>
        <dbReference type="ARBA" id="ARBA00022871"/>
    </source>
</evidence>
<evidence type="ECO:0000256" key="8">
    <source>
        <dbReference type="ARBA" id="ARBA00022825"/>
    </source>
</evidence>
<feature type="compositionally biased region" description="Polar residues" evidence="17">
    <location>
        <begin position="624"/>
        <end position="650"/>
    </location>
</feature>
<protein>
    <recommendedName>
        <fullName evidence="15">endopeptidase La</fullName>
        <ecNumber evidence="15">3.4.21.53</ecNumber>
    </recommendedName>
</protein>
<dbReference type="GO" id="GO:0007283">
    <property type="term" value="P:spermatogenesis"/>
    <property type="evidence" value="ECO:0007669"/>
    <property type="project" value="UniProtKB-KW"/>
</dbReference>
<dbReference type="InterPro" id="IPR054594">
    <property type="entry name" value="Lon_lid"/>
</dbReference>
<dbReference type="InterPro" id="IPR041966">
    <property type="entry name" value="LOTUS-like"/>
</dbReference>
<dbReference type="InterPro" id="IPR035437">
    <property type="entry name" value="SNase_OB-fold_sf"/>
</dbReference>
<dbReference type="GO" id="GO:0016887">
    <property type="term" value="F:ATP hydrolysis activity"/>
    <property type="evidence" value="ECO:0007669"/>
    <property type="project" value="InterPro"/>
</dbReference>
<proteinExistence type="inferred from homology"/>
<dbReference type="Pfam" id="PF00004">
    <property type="entry name" value="AAA"/>
    <property type="match status" value="1"/>
</dbReference>
<keyword evidence="9" id="KW-0067">ATP-binding</keyword>
<dbReference type="GO" id="GO:0051131">
    <property type="term" value="P:chaperone-mediated protein complex assembly"/>
    <property type="evidence" value="ECO:0007669"/>
    <property type="project" value="TreeGrafter"/>
</dbReference>
<accession>A0A813ZTD5</accession>
<dbReference type="Gene3D" id="1.20.58.1480">
    <property type="match status" value="1"/>
</dbReference>
<keyword evidence="11" id="KW-0809">Transit peptide</keyword>
<dbReference type="InterPro" id="IPR003959">
    <property type="entry name" value="ATPase_AAA_core"/>
</dbReference>
<dbReference type="FunFam" id="3.30.230.10:FF:000015">
    <property type="entry name" value="Lon protease homolog, mitochondrial"/>
    <property type="match status" value="1"/>
</dbReference>
<dbReference type="GO" id="GO:0003697">
    <property type="term" value="F:single-stranded DNA binding"/>
    <property type="evidence" value="ECO:0007669"/>
    <property type="project" value="TreeGrafter"/>
</dbReference>
<evidence type="ECO:0000256" key="7">
    <source>
        <dbReference type="ARBA" id="ARBA00022801"/>
    </source>
</evidence>
<dbReference type="FunFam" id="1.20.5.5270:FF:000001">
    <property type="entry name" value="Lon protease homolog, mitochondrial"/>
    <property type="match status" value="1"/>
</dbReference>
<dbReference type="SMART" id="SM00464">
    <property type="entry name" value="LON"/>
    <property type="match status" value="1"/>
</dbReference>
<dbReference type="InterPro" id="IPR003111">
    <property type="entry name" value="Lon_prtase_N"/>
</dbReference>
<dbReference type="Gene3D" id="1.10.8.60">
    <property type="match status" value="1"/>
</dbReference>
<dbReference type="Gene3D" id="3.40.50.300">
    <property type="entry name" value="P-loop containing nucleotide triphosphate hydrolases"/>
    <property type="match status" value="1"/>
</dbReference>
<evidence type="ECO:0000313" key="22">
    <source>
        <dbReference type="Proteomes" id="UP000663864"/>
    </source>
</evidence>
<feature type="domain" description="HTH OST-type" evidence="19">
    <location>
        <begin position="5"/>
        <end position="79"/>
    </location>
</feature>
<dbReference type="InterPro" id="IPR003593">
    <property type="entry name" value="AAA+_ATPase"/>
</dbReference>
<dbReference type="InterPro" id="IPR027065">
    <property type="entry name" value="Lon_Prtase"/>
</dbReference>
<evidence type="ECO:0000259" key="20">
    <source>
        <dbReference type="PROSITE" id="PS51786"/>
    </source>
</evidence>
<comment type="catalytic activity">
    <reaction evidence="14">
        <text>Hydrolysis of proteins in presence of ATP.</text>
        <dbReference type="EC" id="3.4.21.53"/>
    </reaction>
</comment>
<dbReference type="InterPro" id="IPR004815">
    <property type="entry name" value="Lon_bac/euk-typ"/>
</dbReference>
<comment type="similarity">
    <text evidence="16">Belongs to the peptidase S16 family.</text>
</comment>
<dbReference type="Gene3D" id="3.30.420.610">
    <property type="entry name" value="LOTUS domain-like"/>
    <property type="match status" value="1"/>
</dbReference>
<evidence type="ECO:0000256" key="6">
    <source>
        <dbReference type="ARBA" id="ARBA00022741"/>
    </source>
</evidence>
<dbReference type="PANTHER" id="PTHR43718">
    <property type="entry name" value="LON PROTEASE"/>
    <property type="match status" value="1"/>
</dbReference>
<dbReference type="InterPro" id="IPR027417">
    <property type="entry name" value="P-loop_NTPase"/>
</dbReference>
<evidence type="ECO:0000256" key="4">
    <source>
        <dbReference type="ARBA" id="ARBA00022670"/>
    </source>
</evidence>
<dbReference type="FunFam" id="1.20.58.1480:FF:000002">
    <property type="entry name" value="Lon protease homolog, mitochondrial"/>
    <property type="match status" value="1"/>
</dbReference>
<dbReference type="InterPro" id="IPR014721">
    <property type="entry name" value="Ribsml_uS5_D2-typ_fold_subgr"/>
</dbReference>
<evidence type="ECO:0000256" key="16">
    <source>
        <dbReference type="PROSITE-ProRule" id="PRU01122"/>
    </source>
</evidence>
<keyword evidence="13" id="KW-0496">Mitochondrion</keyword>
<dbReference type="InterPro" id="IPR002999">
    <property type="entry name" value="Tudor"/>
</dbReference>
<dbReference type="GO" id="GO:0007005">
    <property type="term" value="P:mitochondrion organization"/>
    <property type="evidence" value="ECO:0007669"/>
    <property type="project" value="TreeGrafter"/>
</dbReference>
<organism evidence="21 22">
    <name type="scientific">Rotaria sordida</name>
    <dbReference type="NCBI Taxonomy" id="392033"/>
    <lineage>
        <taxon>Eukaryota</taxon>
        <taxon>Metazoa</taxon>
        <taxon>Spiralia</taxon>
        <taxon>Gnathifera</taxon>
        <taxon>Rotifera</taxon>
        <taxon>Eurotatoria</taxon>
        <taxon>Bdelloidea</taxon>
        <taxon>Philodinida</taxon>
        <taxon>Philodinidae</taxon>
        <taxon>Rotaria</taxon>
    </lineage>
</organism>
<feature type="compositionally biased region" description="Basic and acidic residues" evidence="17">
    <location>
        <begin position="109"/>
        <end position="123"/>
    </location>
</feature>
<dbReference type="SMART" id="SM00382">
    <property type="entry name" value="AAA"/>
    <property type="match status" value="1"/>
</dbReference>
<dbReference type="GO" id="GO:0004176">
    <property type="term" value="F:ATP-dependent peptidase activity"/>
    <property type="evidence" value="ECO:0007669"/>
    <property type="project" value="UniProtKB-UniRule"/>
</dbReference>
<evidence type="ECO:0000256" key="9">
    <source>
        <dbReference type="ARBA" id="ARBA00022840"/>
    </source>
</evidence>
<dbReference type="Pfam" id="PF05362">
    <property type="entry name" value="Lon_C"/>
    <property type="match status" value="1"/>
</dbReference>
<dbReference type="Gene3D" id="2.40.50.90">
    <property type="match status" value="1"/>
</dbReference>
<evidence type="ECO:0000256" key="5">
    <source>
        <dbReference type="ARBA" id="ARBA00022737"/>
    </source>
</evidence>
<dbReference type="PANTHER" id="PTHR43718:SF2">
    <property type="entry name" value="LON PROTEASE HOMOLOG, MITOCHONDRIAL"/>
    <property type="match status" value="1"/>
</dbReference>
<keyword evidence="7 16" id="KW-0378">Hydrolase</keyword>
<dbReference type="Proteomes" id="UP000663864">
    <property type="component" value="Unassembled WGS sequence"/>
</dbReference>
<keyword evidence="12" id="KW-0238">DNA-binding</keyword>
<feature type="region of interest" description="Disordered" evidence="17">
    <location>
        <begin position="90"/>
        <end position="182"/>
    </location>
</feature>
<keyword evidence="6" id="KW-0547">Nucleotide-binding</keyword>
<dbReference type="CDD" id="cd19500">
    <property type="entry name" value="RecA-like_Lon"/>
    <property type="match status" value="1"/>
</dbReference>
<dbReference type="InterPro" id="IPR008269">
    <property type="entry name" value="Lon_proteolytic"/>
</dbReference>
<feature type="compositionally biased region" description="Polar residues" evidence="17">
    <location>
        <begin position="150"/>
        <end position="178"/>
    </location>
</feature>
<evidence type="ECO:0000313" key="21">
    <source>
        <dbReference type="EMBL" id="CAF0902997.1"/>
    </source>
</evidence>
<feature type="compositionally biased region" description="Low complexity" evidence="17">
    <location>
        <begin position="129"/>
        <end position="149"/>
    </location>
</feature>
<dbReference type="Gene3D" id="3.30.230.10">
    <property type="match status" value="1"/>
</dbReference>
<evidence type="ECO:0000256" key="17">
    <source>
        <dbReference type="SAM" id="MobiDB-lite"/>
    </source>
</evidence>
<dbReference type="PROSITE" id="PS01046">
    <property type="entry name" value="LON_SER"/>
    <property type="match status" value="1"/>
</dbReference>
<keyword evidence="8 16" id="KW-0720">Serine protease</keyword>
<feature type="compositionally biased region" description="Basic residues" evidence="17">
    <location>
        <begin position="94"/>
        <end position="108"/>
    </location>
</feature>
<keyword evidence="4 16" id="KW-0645">Protease</keyword>
<sequence length="1497" mass="170420">MSEIDVGIIKQEILSLLVSAKNGLSEYELLNDYRLFNSNKELPYRDLGYSSLIALLRSWPDVCRFQQQGNNIIKILAVEEESTKHILSMVKGQRSNKSRRARGGRNRARGGEAYRNNGRDNRGARFLQNTFNSNNNRSGGNNRATTNGRMPSNNNRFERSTASSYSTIGQSNQNSRNKPNVPALPRFAKQQQQQIRAYVTSSSQPRMSSYELRQSTNSTLLDDRRVINNSTSLQITVANNTNNNRTNNINDIYNDYQYSSDIPAFQFADYIINEDEEQYDEEDDDKEEEVINNLRTLLTEYSHGIRLLALDELYQKKFGKNLLTELKIANILLLQDFVDDFASISRHGEENGSCDHIITLKDPKQVAQTQSQLLQQITDSGIVSKTFHYATNLFSYINDRRFQGFISDIDKNEHCLHVQPVRYQEHIETLMEELHSYYSSPISNSLIINNIETGLSCVTTYDGIYHRAFIKESDLYKCVIVYIDYGTTKEVNKDEQQFKYLLKHFAELPCMAIACRLDDISFIPNDNNLLPDTYNEIYTLCKDGPFFIEPTGYINGLLTIRILDADEQCLNDIVVQLKLAVKISSLQNQSPIDNYQQEQQNVRKPVELKFDFLNDAAQCPLPDSESSTPESNTDNLNFKLPKNNSIQRTNNSSNVKHQCKLIQINENNSFYLIRYNNNKPYIPCFSLARLLHLSESDVLSETLLSRIRLQDTSEYSSIFEYLRQTNPKDCLHIQQNLLFLFDLISALKYIERLGQINNNILIETLRQQINASNEPEFWNNVYDCYKPSTIVPPLLSVQSSNQTDVERYNELLIRRRFIPRFHRSCVMALTAELVKTIRDIVALNPFYRESIAALIHSGQRADHPVYLSDLGAALTSAEGPEQQAVMEEMNIPNRLMLTLNLLKKELEMSRLQQKIGKEVEEKVNKQHRKFMLMEQLRVIKKELGLEKDDKEAMNDKFRTRLKDLNVPAHVKIVIDEELERLNVLEKHSAEFNICTNYLDWLTNLPWGKISEDKTDLDYAQKVLDEDHHGMEDIKKRILEFIAVSHLKKSTHGKILCFHGPPGVGKTSVAKSIARALDRQYFRFSVGGMHDTAEIKGHRRTYVGAMPGKMIQCLKKTKTENPLVLIDEIDKLGRGGFHGDPSAALLEMLDPEQNAYFLDHYLDVSVDLSKVLFICTANVLHTIPEPLRDRMEVIEVSGYVAEEKLAIAKNYLIPIASKQTAVKDDAIEIKDSALMQLIKAYCRESGVRNLQKHIEKIFRKVAFKIVKEGGNKVVVDDGNLQEFVGKPVYTTDRMYELTPPGVSMGLAWTASGGSVIFIESRLINPIEALDTSTTTIKDDKNSRLNGSLTLTGKLGDVMKESCTIASTYAKSFLQQIDPNNRALRIGHIHIHIPEGATPKDGPSAGCTIVTALLSLGLNKPLKQNVAMTGEVSLTGRILPVGGIKEKVIAAKRANVHTVILPHENQKDYNDLQDFIKDGLTIHFAKTYDEVYKIVFDDQ</sequence>
<dbReference type="GO" id="GO:0030154">
    <property type="term" value="P:cell differentiation"/>
    <property type="evidence" value="ECO:0007669"/>
    <property type="project" value="UniProtKB-ARBA"/>
</dbReference>
<dbReference type="Gene3D" id="1.20.5.5270">
    <property type="match status" value="1"/>
</dbReference>
<evidence type="ECO:0000256" key="3">
    <source>
        <dbReference type="ARBA" id="ARBA00022490"/>
    </source>
</evidence>
<name>A0A813ZTD5_9BILA</name>
<dbReference type="CDD" id="cd09972">
    <property type="entry name" value="LOTUS_TDRD_OSKAR"/>
    <property type="match status" value="1"/>
</dbReference>
<evidence type="ECO:0000256" key="13">
    <source>
        <dbReference type="ARBA" id="ARBA00023128"/>
    </source>
</evidence>
<dbReference type="Pfam" id="PF22667">
    <property type="entry name" value="Lon_lid"/>
    <property type="match status" value="1"/>
</dbReference>
<comment type="subcellular location">
    <subcellularLocation>
        <location evidence="2">Cytoplasm</location>
    </subcellularLocation>
    <subcellularLocation>
        <location evidence="1">Mitochondrion matrix</location>
    </subcellularLocation>
</comment>
<dbReference type="InterPro" id="IPR008268">
    <property type="entry name" value="Peptidase_S16_AS"/>
</dbReference>
<feature type="domain" description="Tudor" evidence="18">
    <location>
        <begin position="450"/>
        <end position="508"/>
    </location>
</feature>
<dbReference type="NCBIfam" id="TIGR00763">
    <property type="entry name" value="lon"/>
    <property type="match status" value="1"/>
</dbReference>
<dbReference type="GO" id="GO:0005524">
    <property type="term" value="F:ATP binding"/>
    <property type="evidence" value="ECO:0007669"/>
    <property type="project" value="UniProtKB-KW"/>
</dbReference>
<dbReference type="Gene3D" id="2.30.30.140">
    <property type="match status" value="1"/>
</dbReference>
<dbReference type="PROSITE" id="PS51644">
    <property type="entry name" value="HTH_OST"/>
    <property type="match status" value="1"/>
</dbReference>
<evidence type="ECO:0000256" key="12">
    <source>
        <dbReference type="ARBA" id="ARBA00023125"/>
    </source>
</evidence>
<dbReference type="PROSITE" id="PS51786">
    <property type="entry name" value="LON_PROTEOLYTIC"/>
    <property type="match status" value="1"/>
</dbReference>
<evidence type="ECO:0000256" key="11">
    <source>
        <dbReference type="ARBA" id="ARBA00022946"/>
    </source>
</evidence>
<dbReference type="SUPFAM" id="SSF63748">
    <property type="entry name" value="Tudor/PWWP/MBT"/>
    <property type="match status" value="1"/>
</dbReference>
<feature type="active site" evidence="16">
    <location>
        <position position="1402"/>
    </location>
</feature>
<evidence type="ECO:0000259" key="18">
    <source>
        <dbReference type="PROSITE" id="PS50304"/>
    </source>
</evidence>
<dbReference type="SUPFAM" id="SSF54211">
    <property type="entry name" value="Ribosomal protein S5 domain 2-like"/>
    <property type="match status" value="1"/>
</dbReference>
<keyword evidence="10" id="KW-0744">Spermatogenesis</keyword>
<dbReference type="InterPro" id="IPR025605">
    <property type="entry name" value="OST-HTH/LOTUS_dom"/>
</dbReference>
<feature type="active site" evidence="16">
    <location>
        <position position="1445"/>
    </location>
</feature>
<feature type="domain" description="Lon proteolytic" evidence="20">
    <location>
        <begin position="1296"/>
        <end position="1496"/>
    </location>
</feature>
<dbReference type="GO" id="GO:0006515">
    <property type="term" value="P:protein quality control for misfolded or incompletely synthesized proteins"/>
    <property type="evidence" value="ECO:0007669"/>
    <property type="project" value="TreeGrafter"/>
</dbReference>
<gene>
    <name evidence="21" type="ORF">ZHD862_LOCUS7484</name>
</gene>
<dbReference type="FunFam" id="3.40.50.300:FF:000021">
    <property type="entry name" value="Lon protease homolog"/>
    <property type="match status" value="1"/>
</dbReference>
<keyword evidence="3" id="KW-0963">Cytoplasm</keyword>
<evidence type="ECO:0000256" key="2">
    <source>
        <dbReference type="ARBA" id="ARBA00004496"/>
    </source>
</evidence>
<dbReference type="Pfam" id="PF00567">
    <property type="entry name" value="TUDOR"/>
    <property type="match status" value="1"/>
</dbReference>
<keyword evidence="10" id="KW-0221">Differentiation</keyword>
<dbReference type="FunFam" id="1.10.8.60:FF:000043">
    <property type="entry name" value="Lon protease homolog, mitochondrial"/>
    <property type="match status" value="1"/>
</dbReference>
<evidence type="ECO:0000256" key="14">
    <source>
        <dbReference type="ARBA" id="ARBA00050665"/>
    </source>
</evidence>
<dbReference type="SUPFAM" id="SSF52540">
    <property type="entry name" value="P-loop containing nucleoside triphosphate hydrolases"/>
    <property type="match status" value="1"/>
</dbReference>
<dbReference type="GO" id="GO:0005759">
    <property type="term" value="C:mitochondrial matrix"/>
    <property type="evidence" value="ECO:0007669"/>
    <property type="project" value="UniProtKB-SubCell"/>
</dbReference>
<dbReference type="PRINTS" id="PR00830">
    <property type="entry name" value="ENDOLAPTASE"/>
</dbReference>
<evidence type="ECO:0000259" key="19">
    <source>
        <dbReference type="PROSITE" id="PS51644"/>
    </source>
</evidence>
<dbReference type="EMBL" id="CAJNOT010000228">
    <property type="protein sequence ID" value="CAF0902997.1"/>
    <property type="molecule type" value="Genomic_DNA"/>
</dbReference>
<dbReference type="InterPro" id="IPR020568">
    <property type="entry name" value="Ribosomal_Su5_D2-typ_SF"/>
</dbReference>
<reference evidence="21" key="1">
    <citation type="submission" date="2021-02" db="EMBL/GenBank/DDBJ databases">
        <authorList>
            <person name="Nowell W R."/>
        </authorList>
    </citation>
    <scope>NUCLEOTIDE SEQUENCE</scope>
</reference>
<dbReference type="PROSITE" id="PS50304">
    <property type="entry name" value="TUDOR"/>
    <property type="match status" value="1"/>
</dbReference>
<feature type="region of interest" description="Disordered" evidence="17">
    <location>
        <begin position="621"/>
        <end position="650"/>
    </location>
</feature>
<keyword evidence="5" id="KW-0677">Repeat</keyword>
<dbReference type="Pfam" id="PF12872">
    <property type="entry name" value="OST-HTH"/>
    <property type="match status" value="1"/>
</dbReference>
<evidence type="ECO:0000256" key="15">
    <source>
        <dbReference type="ARBA" id="ARBA00066743"/>
    </source>
</evidence>